<dbReference type="InterPro" id="IPR012093">
    <property type="entry name" value="Pirin"/>
</dbReference>
<evidence type="ECO:0000259" key="4">
    <source>
        <dbReference type="Pfam" id="PF02678"/>
    </source>
</evidence>
<evidence type="ECO:0000313" key="5">
    <source>
        <dbReference type="EMBL" id="KZP11130.1"/>
    </source>
</evidence>
<sequence>MMIVPRRSNERGNIDYGWLKTFHTFSFGSYQYSGHESFGSLRAINENRVSAHTGFGVHSHSNFEVLRYVVSGELQHNDSLGTTRILKRGDVQLTSAGTGVYHSETAQNGDVHLLEIWSSQALSTLAPSHFIRHFSDEEKLNGWVRIAAPVNASYVYSDQDDGGSAPIRSAMVIYATCLASGLFNQRSFQLGSSMGYIHVIQTSGYNVGTAGGAKVKLSGGDSGITEVELREGDGAYMMFVSGKKIKVQNIGAGIAEVLLFEID</sequence>
<evidence type="ECO:0000256" key="2">
    <source>
        <dbReference type="PIRSR" id="PIRSR006232-1"/>
    </source>
</evidence>
<dbReference type="Gene3D" id="2.60.120.10">
    <property type="entry name" value="Jelly Rolls"/>
    <property type="match status" value="2"/>
</dbReference>
<gene>
    <name evidence="5" type="ORF">FIBSPDRAFT_800619</name>
</gene>
<dbReference type="InterPro" id="IPR011051">
    <property type="entry name" value="RmlC_Cupin_sf"/>
</dbReference>
<dbReference type="InterPro" id="IPR003829">
    <property type="entry name" value="Pirin_N_dom"/>
</dbReference>
<keyword evidence="2" id="KW-0479">Metal-binding</keyword>
<dbReference type="PANTHER" id="PTHR43212">
    <property type="entry name" value="QUERCETIN 2,3-DIOXYGENASE"/>
    <property type="match status" value="1"/>
</dbReference>
<dbReference type="Proteomes" id="UP000076532">
    <property type="component" value="Unassembled WGS sequence"/>
</dbReference>
<organism evidence="5 6">
    <name type="scientific">Athelia psychrophila</name>
    <dbReference type="NCBI Taxonomy" id="1759441"/>
    <lineage>
        <taxon>Eukaryota</taxon>
        <taxon>Fungi</taxon>
        <taxon>Dikarya</taxon>
        <taxon>Basidiomycota</taxon>
        <taxon>Agaricomycotina</taxon>
        <taxon>Agaricomycetes</taxon>
        <taxon>Agaricomycetidae</taxon>
        <taxon>Atheliales</taxon>
        <taxon>Atheliaceae</taxon>
        <taxon>Athelia</taxon>
    </lineage>
</organism>
<feature type="domain" description="Pirin N-terminal" evidence="4">
    <location>
        <begin position="12"/>
        <end position="117"/>
    </location>
</feature>
<dbReference type="STRING" id="436010.A0A166A0T1"/>
<dbReference type="Pfam" id="PF02678">
    <property type="entry name" value="Pirin"/>
    <property type="match status" value="1"/>
</dbReference>
<feature type="binding site" evidence="2">
    <location>
        <position position="102"/>
    </location>
    <ligand>
        <name>Fe cation</name>
        <dbReference type="ChEBI" id="CHEBI:24875"/>
    </ligand>
</feature>
<reference evidence="5 6" key="1">
    <citation type="journal article" date="2016" name="Mol. Biol. Evol.">
        <title>Comparative Genomics of Early-Diverging Mushroom-Forming Fungi Provides Insights into the Origins of Lignocellulose Decay Capabilities.</title>
        <authorList>
            <person name="Nagy L.G."/>
            <person name="Riley R."/>
            <person name="Tritt A."/>
            <person name="Adam C."/>
            <person name="Daum C."/>
            <person name="Floudas D."/>
            <person name="Sun H."/>
            <person name="Yadav J.S."/>
            <person name="Pangilinan J."/>
            <person name="Larsson K.H."/>
            <person name="Matsuura K."/>
            <person name="Barry K."/>
            <person name="Labutti K."/>
            <person name="Kuo R."/>
            <person name="Ohm R.A."/>
            <person name="Bhattacharya S.S."/>
            <person name="Shirouzu T."/>
            <person name="Yoshinaga Y."/>
            <person name="Martin F.M."/>
            <person name="Grigoriev I.V."/>
            <person name="Hibbett D.S."/>
        </authorList>
    </citation>
    <scope>NUCLEOTIDE SEQUENCE [LARGE SCALE GENOMIC DNA]</scope>
    <source>
        <strain evidence="5 6">CBS 109695</strain>
    </source>
</reference>
<dbReference type="PIRSF" id="PIRSF006232">
    <property type="entry name" value="Pirin"/>
    <property type="match status" value="1"/>
</dbReference>
<dbReference type="SUPFAM" id="SSF51182">
    <property type="entry name" value="RmlC-like cupins"/>
    <property type="match status" value="1"/>
</dbReference>
<protein>
    <submittedName>
        <fullName evidence="5">RmlC-like cupin</fullName>
    </submittedName>
</protein>
<accession>A0A166A0T1</accession>
<evidence type="ECO:0000256" key="3">
    <source>
        <dbReference type="RuleBase" id="RU003457"/>
    </source>
</evidence>
<feature type="binding site" evidence="2">
    <location>
        <position position="58"/>
    </location>
    <ligand>
        <name>Fe cation</name>
        <dbReference type="ChEBI" id="CHEBI:24875"/>
    </ligand>
</feature>
<keyword evidence="2" id="KW-0408">Iron</keyword>
<evidence type="ECO:0000256" key="1">
    <source>
        <dbReference type="ARBA" id="ARBA00008416"/>
    </source>
</evidence>
<dbReference type="EMBL" id="KV417668">
    <property type="protein sequence ID" value="KZP11130.1"/>
    <property type="molecule type" value="Genomic_DNA"/>
</dbReference>
<dbReference type="InterPro" id="IPR014710">
    <property type="entry name" value="RmlC-like_jellyroll"/>
</dbReference>
<name>A0A166A0T1_9AGAM</name>
<feature type="binding site" evidence="2">
    <location>
        <position position="60"/>
    </location>
    <ligand>
        <name>Fe cation</name>
        <dbReference type="ChEBI" id="CHEBI:24875"/>
    </ligand>
</feature>
<keyword evidence="6" id="KW-1185">Reference proteome</keyword>
<dbReference type="GO" id="GO:0046872">
    <property type="term" value="F:metal ion binding"/>
    <property type="evidence" value="ECO:0007669"/>
    <property type="project" value="UniProtKB-KW"/>
</dbReference>
<dbReference type="OrthoDB" id="10261807at2759"/>
<comment type="cofactor">
    <cofactor evidence="2">
        <name>Fe cation</name>
        <dbReference type="ChEBI" id="CHEBI:24875"/>
    </cofactor>
    <text evidence="2">Binds 1 Fe cation per subunit.</text>
</comment>
<evidence type="ECO:0000313" key="6">
    <source>
        <dbReference type="Proteomes" id="UP000076532"/>
    </source>
</evidence>
<dbReference type="AlphaFoldDB" id="A0A166A0T1"/>
<feature type="binding site" evidence="2">
    <location>
        <position position="104"/>
    </location>
    <ligand>
        <name>Fe cation</name>
        <dbReference type="ChEBI" id="CHEBI:24875"/>
    </ligand>
</feature>
<comment type="similarity">
    <text evidence="1 3">Belongs to the pirin family.</text>
</comment>
<dbReference type="PANTHER" id="PTHR43212:SF3">
    <property type="entry name" value="QUERCETIN 2,3-DIOXYGENASE"/>
    <property type="match status" value="1"/>
</dbReference>
<proteinExistence type="inferred from homology"/>